<organism evidence="13 14">
    <name type="scientific">Glacieibacterium frigidum</name>
    <dbReference type="NCBI Taxonomy" id="2593303"/>
    <lineage>
        <taxon>Bacteria</taxon>
        <taxon>Pseudomonadati</taxon>
        <taxon>Pseudomonadota</taxon>
        <taxon>Alphaproteobacteria</taxon>
        <taxon>Sphingomonadales</taxon>
        <taxon>Sphingosinicellaceae</taxon>
        <taxon>Glacieibacterium</taxon>
    </lineage>
</organism>
<evidence type="ECO:0000256" key="6">
    <source>
        <dbReference type="ARBA" id="ARBA00023157"/>
    </source>
</evidence>
<feature type="binding site" evidence="8">
    <location>
        <position position="287"/>
    </location>
    <ligand>
        <name>FAD</name>
        <dbReference type="ChEBI" id="CHEBI:57692"/>
    </ligand>
</feature>
<name>A0A552UJT6_9SPHN</name>
<dbReference type="GO" id="GO:0050660">
    <property type="term" value="F:flavin adenine dinucleotide binding"/>
    <property type="evidence" value="ECO:0007669"/>
    <property type="project" value="TreeGrafter"/>
</dbReference>
<feature type="binding site" evidence="8">
    <location>
        <begin position="164"/>
        <end position="171"/>
    </location>
    <ligand>
        <name>NAD(+)</name>
        <dbReference type="ChEBI" id="CHEBI:57540"/>
    </ligand>
</feature>
<dbReference type="OrthoDB" id="9781772at2"/>
<keyword evidence="2 10" id="KW-0285">Flavoprotein</keyword>
<keyword evidence="8" id="KW-0520">NAD</keyword>
<dbReference type="Pfam" id="PF07992">
    <property type="entry name" value="Pyr_redox_2"/>
    <property type="match status" value="1"/>
</dbReference>
<feature type="binding site" evidence="8">
    <location>
        <position position="187"/>
    </location>
    <ligand>
        <name>NAD(+)</name>
        <dbReference type="ChEBI" id="CHEBI:57540"/>
    </ligand>
</feature>
<keyword evidence="8" id="KW-0547">Nucleotide-binding</keyword>
<evidence type="ECO:0000256" key="8">
    <source>
        <dbReference type="PIRSR" id="PIRSR000350-3"/>
    </source>
</evidence>
<comment type="similarity">
    <text evidence="1 10">Belongs to the class-I pyridine nucleotide-disulfide oxidoreductase family.</text>
</comment>
<protein>
    <submittedName>
        <fullName evidence="13">Dihydrolipoamide dehydrogenase</fullName>
    </submittedName>
</protein>
<dbReference type="InterPro" id="IPR012999">
    <property type="entry name" value="Pyr_OxRdtase_I_AS"/>
</dbReference>
<dbReference type="RefSeq" id="WP_144236518.1">
    <property type="nucleotide sequence ID" value="NZ_VJWA01000001.1"/>
</dbReference>
<dbReference type="PRINTS" id="PR00411">
    <property type="entry name" value="PNDRDTASEI"/>
</dbReference>
<evidence type="ECO:0000256" key="1">
    <source>
        <dbReference type="ARBA" id="ARBA00007532"/>
    </source>
</evidence>
<evidence type="ECO:0000313" key="13">
    <source>
        <dbReference type="EMBL" id="TRW18431.1"/>
    </source>
</evidence>
<keyword evidence="14" id="KW-1185">Reference proteome</keyword>
<dbReference type="SUPFAM" id="SSF51905">
    <property type="entry name" value="FAD/NAD(P)-binding domain"/>
    <property type="match status" value="1"/>
</dbReference>
<dbReference type="InterPro" id="IPR016156">
    <property type="entry name" value="FAD/NAD-linked_Rdtase_dimer_sf"/>
</dbReference>
<dbReference type="InterPro" id="IPR023753">
    <property type="entry name" value="FAD/NAD-binding_dom"/>
</dbReference>
<dbReference type="PANTHER" id="PTHR43014">
    <property type="entry name" value="MERCURIC REDUCTASE"/>
    <property type="match status" value="1"/>
</dbReference>
<gene>
    <name evidence="13" type="ORF">FMM06_06755</name>
</gene>
<dbReference type="SUPFAM" id="SSF55424">
    <property type="entry name" value="FAD/NAD-linked reductases, dimerisation (C-terminal) domain"/>
    <property type="match status" value="1"/>
</dbReference>
<evidence type="ECO:0000313" key="14">
    <source>
        <dbReference type="Proteomes" id="UP000317894"/>
    </source>
</evidence>
<keyword evidence="5 10" id="KW-0560">Oxidoreductase</keyword>
<comment type="cofactor">
    <cofactor evidence="8">
        <name>FAD</name>
        <dbReference type="ChEBI" id="CHEBI:57692"/>
    </cofactor>
    <text evidence="8">Binds 1 FAD per subunit.</text>
</comment>
<keyword evidence="3 8" id="KW-0274">FAD</keyword>
<evidence type="ECO:0000256" key="9">
    <source>
        <dbReference type="PIRSR" id="PIRSR000350-4"/>
    </source>
</evidence>
<dbReference type="GO" id="GO:0016668">
    <property type="term" value="F:oxidoreductase activity, acting on a sulfur group of donors, NAD(P) as acceptor"/>
    <property type="evidence" value="ECO:0007669"/>
    <property type="project" value="InterPro"/>
</dbReference>
<evidence type="ECO:0000256" key="4">
    <source>
        <dbReference type="ARBA" id="ARBA00022857"/>
    </source>
</evidence>
<evidence type="ECO:0000256" key="3">
    <source>
        <dbReference type="ARBA" id="ARBA00022827"/>
    </source>
</evidence>
<keyword evidence="4" id="KW-0521">NADP</keyword>
<evidence type="ECO:0000259" key="12">
    <source>
        <dbReference type="Pfam" id="PF07992"/>
    </source>
</evidence>
<dbReference type="Gene3D" id="3.30.390.30">
    <property type="match status" value="1"/>
</dbReference>
<dbReference type="FunFam" id="3.30.390.30:FF:000001">
    <property type="entry name" value="Dihydrolipoyl dehydrogenase"/>
    <property type="match status" value="1"/>
</dbReference>
<reference evidence="13 14" key="1">
    <citation type="submission" date="2019-07" db="EMBL/GenBank/DDBJ databases">
        <title>Novel species isolated from glacier.</title>
        <authorList>
            <person name="Liu Q."/>
            <person name="Xin Y.-H."/>
        </authorList>
    </citation>
    <scope>NUCLEOTIDE SEQUENCE [LARGE SCALE GENOMIC DNA]</scope>
    <source>
        <strain evidence="13 14">LB1R16</strain>
    </source>
</reference>
<dbReference type="GO" id="GO:0003955">
    <property type="term" value="F:NAD(P)H dehydrogenase (quinone) activity"/>
    <property type="evidence" value="ECO:0007669"/>
    <property type="project" value="TreeGrafter"/>
</dbReference>
<dbReference type="InterPro" id="IPR001100">
    <property type="entry name" value="Pyr_nuc-diS_OxRdtase"/>
</dbReference>
<feature type="binding site" evidence="8">
    <location>
        <position position="247"/>
    </location>
    <ligand>
        <name>NAD(+)</name>
        <dbReference type="ChEBI" id="CHEBI:57540"/>
    </ligand>
</feature>
<dbReference type="InterPro" id="IPR004099">
    <property type="entry name" value="Pyr_nucl-diS_OxRdtase_dimer"/>
</dbReference>
<dbReference type="AlphaFoldDB" id="A0A552UJT6"/>
<feature type="binding site" evidence="8">
    <location>
        <begin position="127"/>
        <end position="129"/>
    </location>
    <ligand>
        <name>FAD</name>
        <dbReference type="ChEBI" id="CHEBI:57692"/>
    </ligand>
</feature>
<keyword evidence="6" id="KW-1015">Disulfide bond</keyword>
<dbReference type="Proteomes" id="UP000317894">
    <property type="component" value="Unassembled WGS sequence"/>
</dbReference>
<dbReference type="EMBL" id="VJWA01000001">
    <property type="protein sequence ID" value="TRW18431.1"/>
    <property type="molecule type" value="Genomic_DNA"/>
</dbReference>
<dbReference type="PIRSF" id="PIRSF000350">
    <property type="entry name" value="Mercury_reductase_MerA"/>
    <property type="match status" value="1"/>
</dbReference>
<evidence type="ECO:0000256" key="2">
    <source>
        <dbReference type="ARBA" id="ARBA00022630"/>
    </source>
</evidence>
<evidence type="ECO:0000256" key="5">
    <source>
        <dbReference type="ARBA" id="ARBA00023002"/>
    </source>
</evidence>
<proteinExistence type="inferred from homology"/>
<feature type="domain" description="Pyridine nucleotide-disulphide oxidoreductase dimerisation" evidence="11">
    <location>
        <begin position="325"/>
        <end position="430"/>
    </location>
</feature>
<evidence type="ECO:0000256" key="10">
    <source>
        <dbReference type="RuleBase" id="RU003691"/>
    </source>
</evidence>
<feature type="domain" description="FAD/NAD(P)-binding" evidence="12">
    <location>
        <begin position="5"/>
        <end position="300"/>
    </location>
</feature>
<feature type="binding site" evidence="8">
    <location>
        <position position="51"/>
    </location>
    <ligand>
        <name>FAD</name>
        <dbReference type="ChEBI" id="CHEBI:57692"/>
    </ligand>
</feature>
<dbReference type="Pfam" id="PF02852">
    <property type="entry name" value="Pyr_redox_dim"/>
    <property type="match status" value="1"/>
</dbReference>
<evidence type="ECO:0000259" key="11">
    <source>
        <dbReference type="Pfam" id="PF02852"/>
    </source>
</evidence>
<dbReference type="PRINTS" id="PR00368">
    <property type="entry name" value="FADPNR"/>
</dbReference>
<dbReference type="PANTHER" id="PTHR43014:SF2">
    <property type="entry name" value="MERCURIC REDUCTASE"/>
    <property type="match status" value="1"/>
</dbReference>
<evidence type="ECO:0000256" key="7">
    <source>
        <dbReference type="ARBA" id="ARBA00023284"/>
    </source>
</evidence>
<feature type="disulfide bond" description="Redox-active" evidence="9">
    <location>
        <begin position="42"/>
        <end position="47"/>
    </location>
</feature>
<dbReference type="InterPro" id="IPR036188">
    <property type="entry name" value="FAD/NAD-bd_sf"/>
</dbReference>
<keyword evidence="7 10" id="KW-0676">Redox-active center</keyword>
<comment type="caution">
    <text evidence="13">The sequence shown here is derived from an EMBL/GenBank/DDBJ whole genome shotgun (WGS) entry which is preliminary data.</text>
</comment>
<dbReference type="PROSITE" id="PS00076">
    <property type="entry name" value="PYRIDINE_REDOX_1"/>
    <property type="match status" value="1"/>
</dbReference>
<accession>A0A552UJT6</accession>
<sequence>MTDHYDLCVIGAGAAGLVTSGGAAQLGARTLLIEQHLMGGECLWNGCVPSKALLHMGSLAKQRGGMDWTQAKAHVDGAIATIAPHDSPERFRDFGVEVLLARATFNGRDTLEADGRRITARRFVIATGSAPMIPPVPGLTDVPFLTNETIFDLTELPTDLLIMGGGAIGTELAQAFARLGSRVTIVERSRLLANSDEEAAALIRDALRADGVTILEHEEVARVDPGITLHLKSGATLTGTHLLVAAGRAARVEGYGLDRAGVTATKKGIAVDKYLRTSNRHIFAIGDCRDGPRFTHASDQDARAVIANALFPRPLWRKSTYEALPSVVYTDPELAHVGLTEAQARDAHPEIQVHRADLDHNDRAVTEGVTTGFVKLIARGNRLLGATIAGPSAGELLPLARLAMTGKIGLSDIAAQTIAYPTLSDALRLAADAAGQAKLFTPTVRRITQFLQKLP</sequence>
<dbReference type="Gene3D" id="3.50.50.60">
    <property type="entry name" value="FAD/NAD(P)-binding domain"/>
    <property type="match status" value="2"/>
</dbReference>